<dbReference type="AlphaFoldDB" id="A0A2S9Y3H8"/>
<dbReference type="SUPFAM" id="SSF52540">
    <property type="entry name" value="P-loop containing nucleoside triphosphate hydrolases"/>
    <property type="match status" value="2"/>
</dbReference>
<sequence length="998" mass="112901">MTKATTEAALEQTIEDHLLTASGGYHRGDPSTYDPLLALIPDELINYVQTTQPKTYAALAQIHGDRLPAKLLEAFDKATIDSSLIHVLRRGFKFHGKSIKVVTFRPPNTLNPDVQARYAANRLLVVRQVHHDPKKPKDSLDLVLFVNGIPVVTAELKNHMTGQRVSHAQQQYRKDRDPDTQIFRFKRRAIINFAVDPDEVFMTAQLERDRTHFLPFNQGIGTAAGNPAVEGKHRTAYLWERIWQRDSLLDILARFVHLETTDERERMIFPRYHQLDCVRQLETEARDHGPGTNYLIQHSAGSGKSNSIAWLAHRLAALHDEDQRKVYDAVVVITDRKVLDQQLQDTIFQLDHTRGVVQKIDENSAQLAQALTSGVPIIITTLHKFGFISEQVGRLPDRRYAIIVDEAHSSQTGDMRNNLKALLADSTELGERVAALGDEEDVDAGQDLLRAALARGPLRNLSFYAFTATPKYKTLRVFGRMNDEGKYVPFHVYSMRQAIDEGFILDVLRGYTTYSRYFKLIKTVAADPRLDKKQATRALARFVSAHPKDVSAKLEVIVDHFQRQVRAKLGGRAKAMIVTATRLQAVRFKLAFDTYVADKSLDLRALVAFSGEVTDPDDPATGQRPYTEPGMNPHHETGKPIAESSLSKEFAKGGYQLLIAANKYQTGFDQPLLCAMYVDKRLAGVQAVQTLSRLNRTYRGKDETFVLDFVNDREHVLACFKDYYEQTTTADDVDPQRLYELQTKLEQVDVIHEPEVDAFAEIFFIPQVRQIAKNHGPLNSLLDPAVVRFKLLEPEPAELFRDHATAFCRLYSFLGQVVPFSDYELEKLYVYTKMLIRKLPPPGGGQPPVDLGEDVALHYYRLEKIAEGDLGLIAGEGGPGLRGPSETGTGRVKAEQDDLSNLIARMNDRFTTQFDVQDLVDSVFTRMLEDPQLRQAAQANDEANFGLVCDPRVEGTMMDRYDKYGEFLDDLFDNEEMRGFFNAQMRKRLYEAFTKPAT</sequence>
<gene>
    <name evidence="3" type="primary">hsdR</name>
    <name evidence="3" type="ORF">ENSA7_62940</name>
</gene>
<protein>
    <submittedName>
        <fullName evidence="3">Type-1 restriction enzyme R protein</fullName>
        <ecNumber evidence="3">3.1.21.3</ecNumber>
    </submittedName>
</protein>
<dbReference type="Gene3D" id="3.40.50.300">
    <property type="entry name" value="P-loop containing nucleotide triphosphate hydrolases"/>
    <property type="match status" value="2"/>
</dbReference>
<dbReference type="InterPro" id="IPR014001">
    <property type="entry name" value="Helicase_ATP-bd"/>
</dbReference>
<comment type="caution">
    <text evidence="3">The sequence shown here is derived from an EMBL/GenBank/DDBJ whole genome shotgun (WGS) entry which is preliminary data.</text>
</comment>
<dbReference type="OrthoDB" id="9758243at2"/>
<dbReference type="Pfam" id="PF04313">
    <property type="entry name" value="HSDR_N"/>
    <property type="match status" value="1"/>
</dbReference>
<dbReference type="PANTHER" id="PTHR42927:SF1">
    <property type="entry name" value="HELICASE SUPERFAMILY 1 AND 2 DOMAIN-CONTAINING PROTEIN"/>
    <property type="match status" value="1"/>
</dbReference>
<feature type="domain" description="Helicase ATP-binding" evidence="2">
    <location>
        <begin position="266"/>
        <end position="493"/>
    </location>
</feature>
<reference evidence="3 4" key="1">
    <citation type="submission" date="2018-03" db="EMBL/GenBank/DDBJ databases">
        <title>Draft Genome Sequences of the Obligatory Marine Myxobacteria Enhygromyxa salina SWB007.</title>
        <authorList>
            <person name="Poehlein A."/>
            <person name="Moghaddam J.A."/>
            <person name="Harms H."/>
            <person name="Alanjari M."/>
            <person name="Koenig G.M."/>
            <person name="Daniel R."/>
            <person name="Schaeberle T.F."/>
        </authorList>
    </citation>
    <scope>NUCLEOTIDE SEQUENCE [LARGE SCALE GENOMIC DNA]</scope>
    <source>
        <strain evidence="3 4">SWB007</strain>
    </source>
</reference>
<name>A0A2S9Y3H8_9BACT</name>
<evidence type="ECO:0000313" key="3">
    <source>
        <dbReference type="EMBL" id="PRP99654.1"/>
    </source>
</evidence>
<dbReference type="PANTHER" id="PTHR42927">
    <property type="entry name" value="HELICASE SUPERFAMILY 1 AND 2 DOMAIN-CONTAINING PROTEIN"/>
    <property type="match status" value="1"/>
</dbReference>
<dbReference type="RefSeq" id="WP_106093144.1">
    <property type="nucleotide sequence ID" value="NZ_PVNL01000120.1"/>
</dbReference>
<feature type="region of interest" description="Disordered" evidence="1">
    <location>
        <begin position="614"/>
        <end position="640"/>
    </location>
</feature>
<accession>A0A2S9Y3H8</accession>
<dbReference type="GO" id="GO:0003677">
    <property type="term" value="F:DNA binding"/>
    <property type="evidence" value="ECO:0007669"/>
    <property type="project" value="UniProtKB-KW"/>
</dbReference>
<dbReference type="InterPro" id="IPR040980">
    <property type="entry name" value="SWI2_SNF2"/>
</dbReference>
<dbReference type="GO" id="GO:0005524">
    <property type="term" value="F:ATP binding"/>
    <property type="evidence" value="ECO:0007669"/>
    <property type="project" value="UniProtKB-KW"/>
</dbReference>
<dbReference type="Proteomes" id="UP000238823">
    <property type="component" value="Unassembled WGS sequence"/>
</dbReference>
<dbReference type="REBASE" id="266467">
    <property type="entry name" value="EsaB007ORF62960P"/>
</dbReference>
<dbReference type="EC" id="3.1.21.3" evidence="3"/>
<dbReference type="Pfam" id="PF22679">
    <property type="entry name" value="T1R_D3-like"/>
    <property type="match status" value="1"/>
</dbReference>
<dbReference type="InterPro" id="IPR007409">
    <property type="entry name" value="Restrct_endonuc_type1_HsdR_N"/>
</dbReference>
<dbReference type="SMART" id="SM00487">
    <property type="entry name" value="DEXDc"/>
    <property type="match status" value="1"/>
</dbReference>
<dbReference type="GO" id="GO:0009035">
    <property type="term" value="F:type I site-specific deoxyribonuclease activity"/>
    <property type="evidence" value="ECO:0007669"/>
    <property type="project" value="UniProtKB-EC"/>
</dbReference>
<keyword evidence="3" id="KW-0378">Hydrolase</keyword>
<dbReference type="GO" id="GO:0009307">
    <property type="term" value="P:DNA restriction-modification system"/>
    <property type="evidence" value="ECO:0007669"/>
    <property type="project" value="UniProtKB-KW"/>
</dbReference>
<evidence type="ECO:0000256" key="1">
    <source>
        <dbReference type="SAM" id="MobiDB-lite"/>
    </source>
</evidence>
<proteinExistence type="predicted"/>
<dbReference type="Pfam" id="PF18766">
    <property type="entry name" value="SWI2_SNF2"/>
    <property type="match status" value="1"/>
</dbReference>
<evidence type="ECO:0000259" key="2">
    <source>
        <dbReference type="SMART" id="SM00487"/>
    </source>
</evidence>
<dbReference type="EMBL" id="PVNL01000120">
    <property type="protein sequence ID" value="PRP99654.1"/>
    <property type="molecule type" value="Genomic_DNA"/>
</dbReference>
<dbReference type="InterPro" id="IPR027417">
    <property type="entry name" value="P-loop_NTPase"/>
</dbReference>
<dbReference type="InterPro" id="IPR055180">
    <property type="entry name" value="HsdR_RecA-like_helicase_dom_2"/>
</dbReference>
<dbReference type="Gene3D" id="3.90.1570.50">
    <property type="match status" value="1"/>
</dbReference>
<organism evidence="3 4">
    <name type="scientific">Enhygromyxa salina</name>
    <dbReference type="NCBI Taxonomy" id="215803"/>
    <lineage>
        <taxon>Bacteria</taxon>
        <taxon>Pseudomonadati</taxon>
        <taxon>Myxococcota</taxon>
        <taxon>Polyangia</taxon>
        <taxon>Nannocystales</taxon>
        <taxon>Nannocystaceae</taxon>
        <taxon>Enhygromyxa</taxon>
    </lineage>
</organism>
<evidence type="ECO:0000313" key="4">
    <source>
        <dbReference type="Proteomes" id="UP000238823"/>
    </source>
</evidence>